<accession>A0A660SJA1</accession>
<evidence type="ECO:0000313" key="2">
    <source>
        <dbReference type="Proteomes" id="UP000268469"/>
    </source>
</evidence>
<proteinExistence type="predicted"/>
<name>A0A660SJA1_UNCW3</name>
<sequence length="99" mass="11290">MEEKRPPFNVEIGEKESEGIYSNFVLIAHSPSEFILDFARILPGVKKAKVFARIVMTPQHAMLLKNALDENIKRYEDRFGKIKIVGKPETSVGFQPETK</sequence>
<dbReference type="InterPro" id="IPR021857">
    <property type="entry name" value="DUF3467"/>
</dbReference>
<dbReference type="Proteomes" id="UP000268469">
    <property type="component" value="Unassembled WGS sequence"/>
</dbReference>
<organism evidence="1 2">
    <name type="scientific">candidate division WOR-3 bacterium</name>
    <dbReference type="NCBI Taxonomy" id="2052148"/>
    <lineage>
        <taxon>Bacteria</taxon>
        <taxon>Bacteria division WOR-3</taxon>
    </lineage>
</organism>
<evidence type="ECO:0000313" key="1">
    <source>
        <dbReference type="EMBL" id="RKX70176.1"/>
    </source>
</evidence>
<dbReference type="Pfam" id="PF11950">
    <property type="entry name" value="DUF3467"/>
    <property type="match status" value="1"/>
</dbReference>
<dbReference type="EMBL" id="QNBE01000048">
    <property type="protein sequence ID" value="RKX70176.1"/>
    <property type="molecule type" value="Genomic_DNA"/>
</dbReference>
<protein>
    <submittedName>
        <fullName evidence="1">DUF3467 domain-containing protein</fullName>
    </submittedName>
</protein>
<gene>
    <name evidence="1" type="ORF">DRP53_05835</name>
</gene>
<comment type="caution">
    <text evidence="1">The sequence shown here is derived from an EMBL/GenBank/DDBJ whole genome shotgun (WGS) entry which is preliminary data.</text>
</comment>
<reference evidence="1 2" key="1">
    <citation type="submission" date="2018-06" db="EMBL/GenBank/DDBJ databases">
        <title>Extensive metabolic versatility and redundancy in microbially diverse, dynamic hydrothermal sediments.</title>
        <authorList>
            <person name="Dombrowski N."/>
            <person name="Teske A."/>
            <person name="Baker B.J."/>
        </authorList>
    </citation>
    <scope>NUCLEOTIDE SEQUENCE [LARGE SCALE GENOMIC DNA]</scope>
    <source>
        <strain evidence="1">B36_G15</strain>
    </source>
</reference>
<dbReference type="AlphaFoldDB" id="A0A660SJA1"/>